<dbReference type="Proteomes" id="UP001156882">
    <property type="component" value="Unassembled WGS sequence"/>
</dbReference>
<organism evidence="6 7">
    <name type="scientific">Labrys miyagiensis</name>
    <dbReference type="NCBI Taxonomy" id="346912"/>
    <lineage>
        <taxon>Bacteria</taxon>
        <taxon>Pseudomonadati</taxon>
        <taxon>Pseudomonadota</taxon>
        <taxon>Alphaproteobacteria</taxon>
        <taxon>Hyphomicrobiales</taxon>
        <taxon>Xanthobacteraceae</taxon>
        <taxon>Labrys</taxon>
    </lineage>
</organism>
<evidence type="ECO:0000313" key="6">
    <source>
        <dbReference type="EMBL" id="GLS20596.1"/>
    </source>
</evidence>
<reference evidence="7" key="1">
    <citation type="journal article" date="2019" name="Int. J. Syst. Evol. Microbiol.">
        <title>The Global Catalogue of Microorganisms (GCM) 10K type strain sequencing project: providing services to taxonomists for standard genome sequencing and annotation.</title>
        <authorList>
            <consortium name="The Broad Institute Genomics Platform"/>
            <consortium name="The Broad Institute Genome Sequencing Center for Infectious Disease"/>
            <person name="Wu L."/>
            <person name="Ma J."/>
        </authorList>
    </citation>
    <scope>NUCLEOTIDE SEQUENCE [LARGE SCALE GENOMIC DNA]</scope>
    <source>
        <strain evidence="7">NBRC 101365</strain>
    </source>
</reference>
<dbReference type="InterPro" id="IPR005119">
    <property type="entry name" value="LysR_subst-bd"/>
</dbReference>
<dbReference type="PANTHER" id="PTHR30537:SF26">
    <property type="entry name" value="GLYCINE CLEAVAGE SYSTEM TRANSCRIPTIONAL ACTIVATOR"/>
    <property type="match status" value="1"/>
</dbReference>
<protein>
    <submittedName>
        <fullName evidence="6">LysR family transcriptional regulator</fullName>
    </submittedName>
</protein>
<dbReference type="RefSeq" id="WP_284313679.1">
    <property type="nucleotide sequence ID" value="NZ_BSPC01000031.1"/>
</dbReference>
<comment type="similarity">
    <text evidence="1">Belongs to the LysR transcriptional regulatory family.</text>
</comment>
<dbReference type="PROSITE" id="PS50931">
    <property type="entry name" value="HTH_LYSR"/>
    <property type="match status" value="1"/>
</dbReference>
<dbReference type="InterPro" id="IPR036390">
    <property type="entry name" value="WH_DNA-bd_sf"/>
</dbReference>
<comment type="caution">
    <text evidence="6">The sequence shown here is derived from an EMBL/GenBank/DDBJ whole genome shotgun (WGS) entry which is preliminary data.</text>
</comment>
<dbReference type="InterPro" id="IPR036388">
    <property type="entry name" value="WH-like_DNA-bd_sf"/>
</dbReference>
<dbReference type="InterPro" id="IPR058163">
    <property type="entry name" value="LysR-type_TF_proteobact-type"/>
</dbReference>
<proteinExistence type="inferred from homology"/>
<dbReference type="EMBL" id="BSPC01000031">
    <property type="protein sequence ID" value="GLS20596.1"/>
    <property type="molecule type" value="Genomic_DNA"/>
</dbReference>
<dbReference type="Pfam" id="PF03466">
    <property type="entry name" value="LysR_substrate"/>
    <property type="match status" value="1"/>
</dbReference>
<keyword evidence="2" id="KW-0805">Transcription regulation</keyword>
<dbReference type="SUPFAM" id="SSF46785">
    <property type="entry name" value="Winged helix' DNA-binding domain"/>
    <property type="match status" value="1"/>
</dbReference>
<evidence type="ECO:0000256" key="1">
    <source>
        <dbReference type="ARBA" id="ARBA00009437"/>
    </source>
</evidence>
<keyword evidence="4" id="KW-0804">Transcription</keyword>
<evidence type="ECO:0000256" key="3">
    <source>
        <dbReference type="ARBA" id="ARBA00023125"/>
    </source>
</evidence>
<dbReference type="SUPFAM" id="SSF53850">
    <property type="entry name" value="Periplasmic binding protein-like II"/>
    <property type="match status" value="1"/>
</dbReference>
<dbReference type="Pfam" id="PF00126">
    <property type="entry name" value="HTH_1"/>
    <property type="match status" value="1"/>
</dbReference>
<gene>
    <name evidence="6" type="ORF">GCM10007874_36130</name>
</gene>
<evidence type="ECO:0000259" key="5">
    <source>
        <dbReference type="PROSITE" id="PS50931"/>
    </source>
</evidence>
<sequence length="298" mass="33130">MRDLPPLKALRAFEACVRLGSFSRAAQELNVGQPAISHQIQALEHDIGTMLFERRGTQTVPTGVALSYHRRISEALSDITQATVEMRRKARQSELTLATYPGLAMFWLMPRLAVLRQIEARTSVRVTTAERDEDMRVEDADCAILFGDGHWPGFESHLLVKEEVVPVAAPALAARSRDRSLASLLETGPLIHLDDQSHRWFTWEDWRDQRAPDATRIDVGIHVSNHAIATHQSLIGAGIALGWRGVVDDLIANGLLVALDTSPLCSERGYYLVARRKMMASVLGRSLVTVLSDQESHE</sequence>
<keyword evidence="3" id="KW-0238">DNA-binding</keyword>
<keyword evidence="7" id="KW-1185">Reference proteome</keyword>
<dbReference type="PRINTS" id="PR00039">
    <property type="entry name" value="HTHLYSR"/>
</dbReference>
<evidence type="ECO:0000313" key="7">
    <source>
        <dbReference type="Proteomes" id="UP001156882"/>
    </source>
</evidence>
<dbReference type="InterPro" id="IPR000847">
    <property type="entry name" value="LysR_HTH_N"/>
</dbReference>
<evidence type="ECO:0000256" key="4">
    <source>
        <dbReference type="ARBA" id="ARBA00023163"/>
    </source>
</evidence>
<name>A0ABQ6CK05_9HYPH</name>
<accession>A0ABQ6CK05</accession>
<dbReference type="PANTHER" id="PTHR30537">
    <property type="entry name" value="HTH-TYPE TRANSCRIPTIONAL REGULATOR"/>
    <property type="match status" value="1"/>
</dbReference>
<dbReference type="Gene3D" id="1.10.10.10">
    <property type="entry name" value="Winged helix-like DNA-binding domain superfamily/Winged helix DNA-binding domain"/>
    <property type="match status" value="1"/>
</dbReference>
<evidence type="ECO:0000256" key="2">
    <source>
        <dbReference type="ARBA" id="ARBA00023015"/>
    </source>
</evidence>
<dbReference type="Gene3D" id="3.40.190.10">
    <property type="entry name" value="Periplasmic binding protein-like II"/>
    <property type="match status" value="2"/>
</dbReference>
<feature type="domain" description="HTH lysR-type" evidence="5">
    <location>
        <begin position="5"/>
        <end position="62"/>
    </location>
</feature>